<proteinExistence type="predicted"/>
<accession>A0A2S1YQ69</accession>
<reference evidence="1 2" key="1">
    <citation type="submission" date="2018-05" db="EMBL/GenBank/DDBJ databases">
        <title>Genome sequencing of Flavobacterium sp. HYN0056.</title>
        <authorList>
            <person name="Yi H."/>
            <person name="Baek C."/>
        </authorList>
    </citation>
    <scope>NUCLEOTIDE SEQUENCE [LARGE SCALE GENOMIC DNA]</scope>
    <source>
        <strain evidence="1 2">HYN0056</strain>
    </source>
</reference>
<gene>
    <name evidence="1" type="ORF">HYN56_19250</name>
</gene>
<dbReference type="EMBL" id="CP029255">
    <property type="protein sequence ID" value="AWK06250.1"/>
    <property type="molecule type" value="Genomic_DNA"/>
</dbReference>
<dbReference type="PROSITE" id="PS51257">
    <property type="entry name" value="PROKAR_LIPOPROTEIN"/>
    <property type="match status" value="1"/>
</dbReference>
<dbReference type="KEGG" id="fcr:HYN56_19250"/>
<protein>
    <submittedName>
        <fullName evidence="1">DUF5123 domain-containing protein</fullName>
    </submittedName>
</protein>
<evidence type="ECO:0000313" key="2">
    <source>
        <dbReference type="Proteomes" id="UP000245250"/>
    </source>
</evidence>
<dbReference type="Proteomes" id="UP000245250">
    <property type="component" value="Chromosome"/>
</dbReference>
<dbReference type="AlphaFoldDB" id="A0A2S1YQ69"/>
<sequence>MDTKPQPVKLEQMKKNIILGLFSLLALVFVSCEKDYNDWDVEEGHERLFKSLIFEVSKVASTQVELKFTKSIDATKYIFEFSKDSLLFNQIVKTVELSSASLIPFATSTNQTKVEYRELFSELDGDSGYSVRMKSVNETTGLESKLSQIFFRTPAEQLFKGYTPAANNLTVNWTISPRVTKVILYDQAGVSIREISLTDQQKTTGSLVIDNLAIGTNYVVKILNESNVRGSLNVRTTGIFESTIYNVLPADNATTIGAAISGLVASGSKNFTIVFDKNTTYNIGGDITIPTGVNDIAFVGVADSNGVLPKLLNARFRVQTQINDLIIQYLNTTSAAAFFIDLGTKNVHNINIDGCEIDNINSIVRLSGTSVVNDVNVVNSKISRTGGYGVFNVAAGQVINSITAQNCTLTEISTRFADVRVATKINFSNITCVNITTAMGHLWLFDNAKPVQLTIQNMIIGGPNGGAKINSTNGTYASIPISYTGSYMTKDLIVDARPLTGITAVPLDVYGLFVNPALGDFHIKEGTGFAGTGVAGDKRWF</sequence>
<name>A0A2S1YQ69_9FLAO</name>
<evidence type="ECO:0000313" key="1">
    <source>
        <dbReference type="EMBL" id="AWK06250.1"/>
    </source>
</evidence>
<organism evidence="1 2">
    <name type="scientific">Flavobacterium crocinum</name>
    <dbReference type="NCBI Taxonomy" id="2183896"/>
    <lineage>
        <taxon>Bacteria</taxon>
        <taxon>Pseudomonadati</taxon>
        <taxon>Bacteroidota</taxon>
        <taxon>Flavobacteriia</taxon>
        <taxon>Flavobacteriales</taxon>
        <taxon>Flavobacteriaceae</taxon>
        <taxon>Flavobacterium</taxon>
    </lineage>
</organism>
<keyword evidence="2" id="KW-1185">Reference proteome</keyword>